<name>A0A918PUL6_9ACTN</name>
<reference evidence="1" key="2">
    <citation type="submission" date="2020-09" db="EMBL/GenBank/DDBJ databases">
        <authorList>
            <person name="Sun Q."/>
            <person name="Ohkuma M."/>
        </authorList>
    </citation>
    <scope>NUCLEOTIDE SEQUENCE</scope>
    <source>
        <strain evidence="1">JCM 4988</strain>
    </source>
</reference>
<sequence>MGIIDTRVIDDMFGPLDCQLAPDNRWNGWLSPAFTLDATRQLSAQTLRMADKYGYDSVDTIHVIDGRADSAETVHIIDSGLTYEINDEGDTAPLAVAVRINWRALNRGESGATEITRANARTRKASRKRTPGGRGARRQVVIQICWMYADESDTAANVVPLRDGRYSIGGWERAWHFASWWCVCGSASDWHEPACEDCDRSRDDQPPVSAPMRIAASRVAETLHRLAPEATSVLIETGTGQPYICSVFAGEAEIDTADDTGPLDTETLGAADEILRQAVDTASGPGELTEAGWHRVEDEAFSTVYRIVFPS</sequence>
<organism evidence="1 2">
    <name type="scientific">Streptomyces inusitatus</name>
    <dbReference type="NCBI Taxonomy" id="68221"/>
    <lineage>
        <taxon>Bacteria</taxon>
        <taxon>Bacillati</taxon>
        <taxon>Actinomycetota</taxon>
        <taxon>Actinomycetes</taxon>
        <taxon>Kitasatosporales</taxon>
        <taxon>Streptomycetaceae</taxon>
        <taxon>Streptomyces</taxon>
    </lineage>
</organism>
<keyword evidence="2" id="KW-1185">Reference proteome</keyword>
<comment type="caution">
    <text evidence="1">The sequence shown here is derived from an EMBL/GenBank/DDBJ whole genome shotgun (WGS) entry which is preliminary data.</text>
</comment>
<evidence type="ECO:0000313" key="1">
    <source>
        <dbReference type="EMBL" id="GGZ23479.1"/>
    </source>
</evidence>
<reference evidence="1" key="1">
    <citation type="journal article" date="2014" name="Int. J. Syst. Evol. Microbiol.">
        <title>Complete genome sequence of Corynebacterium casei LMG S-19264T (=DSM 44701T), isolated from a smear-ripened cheese.</title>
        <authorList>
            <consortium name="US DOE Joint Genome Institute (JGI-PGF)"/>
            <person name="Walter F."/>
            <person name="Albersmeier A."/>
            <person name="Kalinowski J."/>
            <person name="Ruckert C."/>
        </authorList>
    </citation>
    <scope>NUCLEOTIDE SEQUENCE</scope>
    <source>
        <strain evidence="1">JCM 4988</strain>
    </source>
</reference>
<gene>
    <name evidence="1" type="ORF">GCM10010387_15830</name>
</gene>
<protein>
    <submittedName>
        <fullName evidence="1">Uncharacterized protein</fullName>
    </submittedName>
</protein>
<dbReference type="RefSeq" id="WP_190122203.1">
    <property type="nucleotide sequence ID" value="NZ_BMWG01000003.1"/>
</dbReference>
<dbReference type="Proteomes" id="UP000630936">
    <property type="component" value="Unassembled WGS sequence"/>
</dbReference>
<dbReference type="AlphaFoldDB" id="A0A918PUL6"/>
<evidence type="ECO:0000313" key="2">
    <source>
        <dbReference type="Proteomes" id="UP000630936"/>
    </source>
</evidence>
<proteinExistence type="predicted"/>
<accession>A0A918PUL6</accession>
<dbReference type="EMBL" id="BMWG01000003">
    <property type="protein sequence ID" value="GGZ23479.1"/>
    <property type="molecule type" value="Genomic_DNA"/>
</dbReference>